<dbReference type="SUPFAM" id="SSF48452">
    <property type="entry name" value="TPR-like"/>
    <property type="match status" value="2"/>
</dbReference>
<evidence type="ECO:0000256" key="1">
    <source>
        <dbReference type="ARBA" id="ARBA00022737"/>
    </source>
</evidence>
<dbReference type="PROSITE" id="PS50005">
    <property type="entry name" value="TPR"/>
    <property type="match status" value="1"/>
</dbReference>
<keyword evidence="1" id="KW-0677">Repeat</keyword>
<dbReference type="InterPro" id="IPR044244">
    <property type="entry name" value="TTC27/Emw1"/>
</dbReference>
<comment type="caution">
    <text evidence="5">The sequence shown here is derived from an EMBL/GenBank/DDBJ whole genome shotgun (WGS) entry which is preliminary data.</text>
</comment>
<dbReference type="Proteomes" id="UP001165289">
    <property type="component" value="Unassembled WGS sequence"/>
</dbReference>
<proteinExistence type="inferred from homology"/>
<sequence>MSLAPDFHHIQLEILALQRLPPPAQALLPQASRVSKPVNMLSEVDGSQWVGCAGELLDIYVEGKFVTVLDHLLTQRLLGISKKVSEYIFSSWDHVVTLANASMNKSFSESTATEDRHFLGICWLLIASSFLHLFKQMNWTGPIVDLSSIVSWMPSNEVIKLWNTDGLTNLYLDGQTAYKLTSSPLLLNLSELILTFLSDTQTDLLACHWMLFRLYCTKQQLFPHPSPTLWDRIKSIQNNYYEKILEFIGGYLELSCEFKIEFALCYLGYYDYQKCKSILETVEKELCIKLEVTGELGKRTKFQIDEKAQLVLMILKNKDLPQLFYHFPIGSYKEKIENIPLDDDTLLGYIQFSGDKLEQDHDLSPIQQALILARVHEMTRASPQNPQSKEEIMAYLQPLLSTPTLWSIQATVLYQRSILESNKTRTIERSMRQLEILNTLLCAKVDPTQLHYRVSLIYTLPFPPRWKVKARLAALLQSLGCTQSASDIYKELEMWEELVQCFKSQGKLGQAEELVRKQISQQETADLWCTLGDITKNITYYEKAWTLSSFKSFRAQKSLGLYYLNIKEYEKSVPYLETSLELNALQPSLCFSLGWSALKSKKPQLAIKAYQKAVILDPDNAHAWSNLATAFLQVNSHELAYKALQEAKSNTFDDWQVLDNFVLVASRIGHITEAIATYHRLLDVKPKHLNPDSLKLLVDSVVANDFDSAQCPCSKHRSKLVVLFGRVTSMVTNDADLWELYSQLLTSSDKDSDRHKGLLHMQKAHSIVKQDSNWNKQPEVLLKIVNVTCHFIRVTIDVVAKDLNGLINFQLVSSIKLTVGSILKVSKEMNEDLKQIGMPNNDFDSIVLNLEVLYEKFLKDCFTPIQSSSSKGKQQTSI</sequence>
<dbReference type="InterPro" id="IPR011990">
    <property type="entry name" value="TPR-like_helical_dom_sf"/>
</dbReference>
<dbReference type="InterPro" id="IPR019734">
    <property type="entry name" value="TPR_rpt"/>
</dbReference>
<keyword evidence="2 4" id="KW-0802">TPR repeat</keyword>
<dbReference type="SMART" id="SM00028">
    <property type="entry name" value="TPR"/>
    <property type="match status" value="5"/>
</dbReference>
<gene>
    <name evidence="5" type="ORF">LOD99_3640</name>
</gene>
<comment type="similarity">
    <text evidence="3">Belongs to the TTC27 family.</text>
</comment>
<evidence type="ECO:0000313" key="6">
    <source>
        <dbReference type="Proteomes" id="UP001165289"/>
    </source>
</evidence>
<dbReference type="EMBL" id="JAKMXF010000277">
    <property type="protein sequence ID" value="KAI6653421.1"/>
    <property type="molecule type" value="Genomic_DNA"/>
</dbReference>
<evidence type="ECO:0000256" key="4">
    <source>
        <dbReference type="PROSITE-ProRule" id="PRU00339"/>
    </source>
</evidence>
<evidence type="ECO:0000313" key="5">
    <source>
        <dbReference type="EMBL" id="KAI6653421.1"/>
    </source>
</evidence>
<reference evidence="5 6" key="1">
    <citation type="journal article" date="2023" name="BMC Biol.">
        <title>The compact genome of the sponge Oopsacas minuta (Hexactinellida) is lacking key metazoan core genes.</title>
        <authorList>
            <person name="Santini S."/>
            <person name="Schenkelaars Q."/>
            <person name="Jourda C."/>
            <person name="Duchesne M."/>
            <person name="Belahbib H."/>
            <person name="Rocher C."/>
            <person name="Selva M."/>
            <person name="Riesgo A."/>
            <person name="Vervoort M."/>
            <person name="Leys S.P."/>
            <person name="Kodjabachian L."/>
            <person name="Le Bivic A."/>
            <person name="Borchiellini C."/>
            <person name="Claverie J.M."/>
            <person name="Renard E."/>
        </authorList>
    </citation>
    <scope>NUCLEOTIDE SEQUENCE [LARGE SCALE GENOMIC DNA]</scope>
    <source>
        <strain evidence="5">SPO-2</strain>
    </source>
</reference>
<evidence type="ECO:0000256" key="3">
    <source>
        <dbReference type="ARBA" id="ARBA00024020"/>
    </source>
</evidence>
<feature type="repeat" description="TPR" evidence="4">
    <location>
        <begin position="587"/>
        <end position="620"/>
    </location>
</feature>
<dbReference type="Pfam" id="PF13181">
    <property type="entry name" value="TPR_8"/>
    <property type="match status" value="1"/>
</dbReference>
<organism evidence="5 6">
    <name type="scientific">Oopsacas minuta</name>
    <dbReference type="NCBI Taxonomy" id="111878"/>
    <lineage>
        <taxon>Eukaryota</taxon>
        <taxon>Metazoa</taxon>
        <taxon>Porifera</taxon>
        <taxon>Hexactinellida</taxon>
        <taxon>Hexasterophora</taxon>
        <taxon>Lyssacinosida</taxon>
        <taxon>Leucopsacidae</taxon>
        <taxon>Oopsacas</taxon>
    </lineage>
</organism>
<dbReference type="Pfam" id="PF13432">
    <property type="entry name" value="TPR_16"/>
    <property type="match status" value="1"/>
</dbReference>
<accession>A0AAV7JWX2</accession>
<dbReference type="PANTHER" id="PTHR16193">
    <property type="entry name" value="TETRATRICOPEPTIDE REPEAT PROTEIN 27"/>
    <property type="match status" value="1"/>
</dbReference>
<name>A0AAV7JWX2_9METZ</name>
<dbReference type="PANTHER" id="PTHR16193:SF0">
    <property type="entry name" value="TETRATRICOPEPTIDE REPEAT PROTEIN 27"/>
    <property type="match status" value="1"/>
</dbReference>
<keyword evidence="6" id="KW-1185">Reference proteome</keyword>
<protein>
    <submittedName>
        <fullName evidence="5">Tetratricopeptide repeat protein 27</fullName>
    </submittedName>
</protein>
<evidence type="ECO:0000256" key="2">
    <source>
        <dbReference type="ARBA" id="ARBA00022803"/>
    </source>
</evidence>
<dbReference type="AlphaFoldDB" id="A0AAV7JWX2"/>
<dbReference type="Gene3D" id="1.25.40.10">
    <property type="entry name" value="Tetratricopeptide repeat domain"/>
    <property type="match status" value="1"/>
</dbReference>